<evidence type="ECO:0008006" key="3">
    <source>
        <dbReference type="Google" id="ProtNLM"/>
    </source>
</evidence>
<protein>
    <recommendedName>
        <fullName evidence="3">Methyltransferase domain-containing protein</fullName>
    </recommendedName>
</protein>
<dbReference type="EMBL" id="FNHS01000026">
    <property type="protein sequence ID" value="SDO53442.1"/>
    <property type="molecule type" value="Genomic_DNA"/>
</dbReference>
<evidence type="ECO:0000313" key="1">
    <source>
        <dbReference type="EMBL" id="SDO53442.1"/>
    </source>
</evidence>
<proteinExistence type="predicted"/>
<sequence>MSFATISGPVALSGLPLMSDDLENQRSVDLATIDLNYDGFRALARNTHLSLHERTGFPDSYRAGQESAILSDIQSKLPALNRQGQVIVDVGPGCAELPRLLIELCRKNGHRLILVDSPEMLTQLPDADHVIKIAGPFPAVADAVRDTAGDVGVDALLCYSVLQYMFVDGNIFDVIDATIDLLAPGGDALFGDVPNASKRLRFFSSPNGQRFHRAFSGRDEDLSVTHYDLDRGRINDAVLAALVQRAQLAGCHGYVLPQAEGLPMANRRDDLLIRQP</sequence>
<organism evidence="1 2">
    <name type="scientific">Methylobacterium phyllostachyos</name>
    <dbReference type="NCBI Taxonomy" id="582672"/>
    <lineage>
        <taxon>Bacteria</taxon>
        <taxon>Pseudomonadati</taxon>
        <taxon>Pseudomonadota</taxon>
        <taxon>Alphaproteobacteria</taxon>
        <taxon>Hyphomicrobiales</taxon>
        <taxon>Methylobacteriaceae</taxon>
        <taxon>Methylobacterium</taxon>
    </lineage>
</organism>
<dbReference type="Proteomes" id="UP000198704">
    <property type="component" value="Unassembled WGS sequence"/>
</dbReference>
<dbReference type="InterPro" id="IPR029063">
    <property type="entry name" value="SAM-dependent_MTases_sf"/>
</dbReference>
<accession>A0A1H0KCH4</accession>
<keyword evidence="2" id="KW-1185">Reference proteome</keyword>
<gene>
    <name evidence="1" type="ORF">SAMN05216360_1269</name>
</gene>
<evidence type="ECO:0000313" key="2">
    <source>
        <dbReference type="Proteomes" id="UP000198704"/>
    </source>
</evidence>
<reference evidence="2" key="1">
    <citation type="submission" date="2016-10" db="EMBL/GenBank/DDBJ databases">
        <authorList>
            <person name="Varghese N."/>
            <person name="Submissions S."/>
        </authorList>
    </citation>
    <scope>NUCLEOTIDE SEQUENCE [LARGE SCALE GENOMIC DNA]</scope>
    <source>
        <strain evidence="2">BL47</strain>
    </source>
</reference>
<dbReference type="AlphaFoldDB" id="A0A1H0KCH4"/>
<dbReference type="Gene3D" id="3.40.50.150">
    <property type="entry name" value="Vaccinia Virus protein VP39"/>
    <property type="match status" value="1"/>
</dbReference>
<dbReference type="SUPFAM" id="SSF53335">
    <property type="entry name" value="S-adenosyl-L-methionine-dependent methyltransferases"/>
    <property type="match status" value="1"/>
</dbReference>
<dbReference type="STRING" id="582672.SAMN05216360_1269"/>
<name>A0A1H0KCH4_9HYPH</name>